<keyword evidence="3" id="KW-1185">Reference proteome</keyword>
<dbReference type="Proteomes" id="UP001152795">
    <property type="component" value="Unassembled WGS sequence"/>
</dbReference>
<protein>
    <recommendedName>
        <fullName evidence="1">DUF4440 domain-containing protein</fullName>
    </recommendedName>
</protein>
<gene>
    <name evidence="2" type="ORF">PACLA_8A010079</name>
</gene>
<sequence>MADVKAELQSRVAKLGECFVDKKPEEIINFYTDDCRVLPPGAPAVQGKEALKAFFGAMMKFVEKVDKVENNVLEIISMDGDLATSMNTDTTYDADGKIVVTNKSLTVWKKVDGLWQIHWTAWNGDKAAPTPA</sequence>
<dbReference type="Pfam" id="PF14534">
    <property type="entry name" value="DUF4440"/>
    <property type="match status" value="1"/>
</dbReference>
<proteinExistence type="predicted"/>
<evidence type="ECO:0000313" key="2">
    <source>
        <dbReference type="EMBL" id="CAB4003567.1"/>
    </source>
</evidence>
<dbReference type="EMBL" id="CACRXK020004665">
    <property type="protein sequence ID" value="CAB4003567.1"/>
    <property type="molecule type" value="Genomic_DNA"/>
</dbReference>
<evidence type="ECO:0000259" key="1">
    <source>
        <dbReference type="Pfam" id="PF14534"/>
    </source>
</evidence>
<dbReference type="OrthoDB" id="10066181at2759"/>
<feature type="domain" description="DUF4440" evidence="1">
    <location>
        <begin position="10"/>
        <end position="117"/>
    </location>
</feature>
<name>A0A7D9EBU5_PARCT</name>
<organism evidence="2 3">
    <name type="scientific">Paramuricea clavata</name>
    <name type="common">Red gorgonian</name>
    <name type="synonym">Violescent sea-whip</name>
    <dbReference type="NCBI Taxonomy" id="317549"/>
    <lineage>
        <taxon>Eukaryota</taxon>
        <taxon>Metazoa</taxon>
        <taxon>Cnidaria</taxon>
        <taxon>Anthozoa</taxon>
        <taxon>Octocorallia</taxon>
        <taxon>Malacalcyonacea</taxon>
        <taxon>Plexauridae</taxon>
        <taxon>Paramuricea</taxon>
    </lineage>
</organism>
<dbReference type="InterPro" id="IPR027843">
    <property type="entry name" value="DUF4440"/>
</dbReference>
<evidence type="ECO:0000313" key="3">
    <source>
        <dbReference type="Proteomes" id="UP001152795"/>
    </source>
</evidence>
<reference evidence="2" key="1">
    <citation type="submission" date="2020-04" db="EMBL/GenBank/DDBJ databases">
        <authorList>
            <person name="Alioto T."/>
            <person name="Alioto T."/>
            <person name="Gomez Garrido J."/>
        </authorList>
    </citation>
    <scope>NUCLEOTIDE SEQUENCE</scope>
    <source>
        <strain evidence="2">A484AB</strain>
    </source>
</reference>
<dbReference type="InterPro" id="IPR032710">
    <property type="entry name" value="NTF2-like_dom_sf"/>
</dbReference>
<comment type="caution">
    <text evidence="2">The sequence shown here is derived from an EMBL/GenBank/DDBJ whole genome shotgun (WGS) entry which is preliminary data.</text>
</comment>
<dbReference type="AlphaFoldDB" id="A0A7D9EBU5"/>
<accession>A0A7D9EBU5</accession>
<dbReference type="Gene3D" id="3.10.450.50">
    <property type="match status" value="1"/>
</dbReference>
<dbReference type="SUPFAM" id="SSF54427">
    <property type="entry name" value="NTF2-like"/>
    <property type="match status" value="1"/>
</dbReference>